<gene>
    <name evidence="1" type="ORF">FM037_13220</name>
</gene>
<organism evidence="1 2">
    <name type="scientific">Shewanella psychropiezotolerans</name>
    <dbReference type="NCBI Taxonomy" id="2593655"/>
    <lineage>
        <taxon>Bacteria</taxon>
        <taxon>Pseudomonadati</taxon>
        <taxon>Pseudomonadota</taxon>
        <taxon>Gammaproteobacteria</taxon>
        <taxon>Alteromonadales</taxon>
        <taxon>Shewanellaceae</taxon>
        <taxon>Shewanella</taxon>
    </lineage>
</organism>
<dbReference type="EMBL" id="CP041614">
    <property type="protein sequence ID" value="QDO84026.1"/>
    <property type="molecule type" value="Genomic_DNA"/>
</dbReference>
<dbReference type="RefSeq" id="WP_144046392.1">
    <property type="nucleotide sequence ID" value="NZ_CP041614.1"/>
</dbReference>
<evidence type="ECO:0000313" key="2">
    <source>
        <dbReference type="Proteomes" id="UP000315947"/>
    </source>
</evidence>
<dbReference type="Gene3D" id="3.40.630.30">
    <property type="match status" value="1"/>
</dbReference>
<keyword evidence="2" id="KW-1185">Reference proteome</keyword>
<reference evidence="1 2" key="1">
    <citation type="submission" date="2019-07" db="EMBL/GenBank/DDBJ databases">
        <title>Shewanella sp. YLB-06 whole genomic sequence.</title>
        <authorList>
            <person name="Yu L."/>
        </authorList>
    </citation>
    <scope>NUCLEOTIDE SEQUENCE [LARGE SCALE GENOMIC DNA]</scope>
    <source>
        <strain evidence="1 2">YLB-06</strain>
    </source>
</reference>
<sequence>MATASFNKDFVVTDEKSIQQLKSELCKPRVVEVKKRDQKKDKVKGISLLRQRLSSLDLLEEFGKEETSKLFLDFTCPKKPDVEDFIRFKSIRFEESDSVRTYLILNEEGLILAYFSISFKELYLGGFELAKTQVKKLDGMRKDVERLRVFLIGQLAKNYSVDDNVLTL</sequence>
<name>A0ABX5WY40_9GAMM</name>
<protein>
    <submittedName>
        <fullName evidence="1">Uncharacterized protein</fullName>
    </submittedName>
</protein>
<evidence type="ECO:0000313" key="1">
    <source>
        <dbReference type="EMBL" id="QDO84026.1"/>
    </source>
</evidence>
<proteinExistence type="predicted"/>
<accession>A0ABX5WY40</accession>
<dbReference type="Proteomes" id="UP000315947">
    <property type="component" value="Chromosome"/>
</dbReference>